<dbReference type="InterPro" id="IPR002123">
    <property type="entry name" value="Plipid/glycerol_acylTrfase"/>
</dbReference>
<dbReference type="RefSeq" id="WP_377913019.1">
    <property type="nucleotide sequence ID" value="NZ_JBHSKS010000003.1"/>
</dbReference>
<proteinExistence type="predicted"/>
<dbReference type="SMART" id="SM00563">
    <property type="entry name" value="PlsC"/>
    <property type="match status" value="1"/>
</dbReference>
<dbReference type="Pfam" id="PF19576">
    <property type="entry name" value="Acyltransf_2"/>
    <property type="match status" value="1"/>
</dbReference>
<evidence type="ECO:0000313" key="2">
    <source>
        <dbReference type="EMBL" id="MFC5191195.1"/>
    </source>
</evidence>
<keyword evidence="2" id="KW-0808">Transferase</keyword>
<keyword evidence="2" id="KW-0012">Acyltransferase</keyword>
<name>A0ABW0BV35_9BACT</name>
<reference evidence="3" key="1">
    <citation type="journal article" date="2019" name="Int. J. Syst. Evol. Microbiol.">
        <title>The Global Catalogue of Microorganisms (GCM) 10K type strain sequencing project: providing services to taxonomists for standard genome sequencing and annotation.</title>
        <authorList>
            <consortium name="The Broad Institute Genomics Platform"/>
            <consortium name="The Broad Institute Genome Sequencing Center for Infectious Disease"/>
            <person name="Wu L."/>
            <person name="Ma J."/>
        </authorList>
    </citation>
    <scope>NUCLEOTIDE SEQUENCE [LARGE SCALE GENOMIC DNA]</scope>
    <source>
        <strain evidence="3">CGMCC 1.7030</strain>
    </source>
</reference>
<keyword evidence="3" id="KW-1185">Reference proteome</keyword>
<accession>A0ABW0BV35</accession>
<dbReference type="Proteomes" id="UP001596163">
    <property type="component" value="Unassembled WGS sequence"/>
</dbReference>
<dbReference type="EMBL" id="JBHSKS010000003">
    <property type="protein sequence ID" value="MFC5191195.1"/>
    <property type="molecule type" value="Genomic_DNA"/>
</dbReference>
<dbReference type="SUPFAM" id="SSF69593">
    <property type="entry name" value="Glycerol-3-phosphate (1)-acyltransferase"/>
    <property type="match status" value="1"/>
</dbReference>
<dbReference type="InterPro" id="IPR045746">
    <property type="entry name" value="ACT14924-like_Acyltransf_dom"/>
</dbReference>
<dbReference type="GO" id="GO:0016746">
    <property type="term" value="F:acyltransferase activity"/>
    <property type="evidence" value="ECO:0007669"/>
    <property type="project" value="UniProtKB-KW"/>
</dbReference>
<sequence>MNQSPTLKSYFLTWEILPAKVPMAQKFIDIEKAIASKNPSLLKWMPGFLLNYIKRVTHEGWLNSVLNKHLEKKGLAFADALIQEFEMDVQLIGEEQIPKTGGVILASNHPLGGMDGIAFMHAIGRIRPDIRFLVNDLLMTFDNFEPIFVPVNKHGRNSKEANQRIEEVYANGHAVLIFPAGLVSRKQDGVIKDLLWRKSFIAKSKKYGLDVLPCHIGGRNSEFFYNLSNWRKKLGVKANIEMFWLVDEMYRQRGKKIEIRIGKPIPAEYFEESKSEAYWADFVKSEVYKLGSTHA</sequence>
<evidence type="ECO:0000259" key="1">
    <source>
        <dbReference type="SMART" id="SM00563"/>
    </source>
</evidence>
<feature type="domain" description="Phospholipid/glycerol acyltransferase" evidence="1">
    <location>
        <begin position="103"/>
        <end position="219"/>
    </location>
</feature>
<gene>
    <name evidence="2" type="ORF">ACFPIK_05405</name>
</gene>
<organism evidence="2 3">
    <name type="scientific">Algoriphagus aquatilis</name>
    <dbReference type="NCBI Taxonomy" id="490186"/>
    <lineage>
        <taxon>Bacteria</taxon>
        <taxon>Pseudomonadati</taxon>
        <taxon>Bacteroidota</taxon>
        <taxon>Cytophagia</taxon>
        <taxon>Cytophagales</taxon>
        <taxon>Cyclobacteriaceae</taxon>
        <taxon>Algoriphagus</taxon>
    </lineage>
</organism>
<evidence type="ECO:0000313" key="3">
    <source>
        <dbReference type="Proteomes" id="UP001596163"/>
    </source>
</evidence>
<protein>
    <submittedName>
        <fullName evidence="2">1-acyl-sn-glycerol-3-phosphate acyltransferase</fullName>
    </submittedName>
</protein>
<comment type="caution">
    <text evidence="2">The sequence shown here is derived from an EMBL/GenBank/DDBJ whole genome shotgun (WGS) entry which is preliminary data.</text>
</comment>